<dbReference type="Proteomes" id="UP001596274">
    <property type="component" value="Unassembled WGS sequence"/>
</dbReference>
<comment type="similarity">
    <text evidence="3">Belongs to the CarB family.</text>
</comment>
<evidence type="ECO:0000259" key="12">
    <source>
        <dbReference type="PROSITE" id="PS50975"/>
    </source>
</evidence>
<keyword evidence="6" id="KW-0479">Metal-binding</keyword>
<keyword evidence="8 11" id="KW-0547">Nucleotide-binding</keyword>
<evidence type="ECO:0000256" key="7">
    <source>
        <dbReference type="ARBA" id="ARBA00022737"/>
    </source>
</evidence>
<dbReference type="InterPro" id="IPR013815">
    <property type="entry name" value="ATP_grasp_subdomain_1"/>
</dbReference>
<feature type="non-terminal residue" evidence="13">
    <location>
        <position position="260"/>
    </location>
</feature>
<protein>
    <submittedName>
        <fullName evidence="13">Carbamoyl-phosphate synthase large subunit</fullName>
    </submittedName>
</protein>
<dbReference type="InterPro" id="IPR005479">
    <property type="entry name" value="CPAse_ATP-bd"/>
</dbReference>
<dbReference type="SUPFAM" id="SSF52440">
    <property type="entry name" value="PreATP-grasp domain"/>
    <property type="match status" value="1"/>
</dbReference>
<dbReference type="PANTHER" id="PTHR11405:SF53">
    <property type="entry name" value="CARBAMOYL-PHOSPHATE SYNTHASE [AMMONIA], MITOCHONDRIAL"/>
    <property type="match status" value="1"/>
</dbReference>
<evidence type="ECO:0000313" key="14">
    <source>
        <dbReference type="Proteomes" id="UP001596274"/>
    </source>
</evidence>
<dbReference type="Pfam" id="PF02786">
    <property type="entry name" value="CPSase_L_D2"/>
    <property type="match status" value="1"/>
</dbReference>
<dbReference type="GO" id="GO:0004087">
    <property type="term" value="F:carbamoyl-phosphate synthase (ammonia) activity"/>
    <property type="evidence" value="ECO:0007669"/>
    <property type="project" value="UniProtKB-EC"/>
</dbReference>
<dbReference type="PROSITE" id="PS50975">
    <property type="entry name" value="ATP_GRASP"/>
    <property type="match status" value="1"/>
</dbReference>
<comment type="pathway">
    <text evidence="2">Pyrimidine metabolism; UMP biosynthesis via de novo pathway; (S)-dihydroorotate from bicarbonate: step 1/3.</text>
</comment>
<evidence type="ECO:0000256" key="9">
    <source>
        <dbReference type="ARBA" id="ARBA00022840"/>
    </source>
</evidence>
<evidence type="ECO:0000256" key="3">
    <source>
        <dbReference type="ARBA" id="ARBA00009799"/>
    </source>
</evidence>
<dbReference type="SUPFAM" id="SSF56059">
    <property type="entry name" value="Glutathione synthetase ATP-binding domain-like"/>
    <property type="match status" value="1"/>
</dbReference>
<accession>A0ABD5T3M1</accession>
<evidence type="ECO:0000313" key="13">
    <source>
        <dbReference type="EMBL" id="MFC6770781.1"/>
    </source>
</evidence>
<dbReference type="GO" id="GO:0008652">
    <property type="term" value="P:amino acid biosynthetic process"/>
    <property type="evidence" value="ECO:0007669"/>
    <property type="project" value="UniProtKB-KW"/>
</dbReference>
<evidence type="ECO:0000256" key="5">
    <source>
        <dbReference type="ARBA" id="ARBA00022605"/>
    </source>
</evidence>
<comment type="catalytic activity">
    <reaction evidence="10">
        <text>hydrogencarbonate + NH4(+) + 2 ATP = carbamoyl phosphate + 2 ADP + phosphate + 2 H(+)</text>
        <dbReference type="Rhea" id="RHEA:18029"/>
        <dbReference type="ChEBI" id="CHEBI:15378"/>
        <dbReference type="ChEBI" id="CHEBI:17544"/>
        <dbReference type="ChEBI" id="CHEBI:28938"/>
        <dbReference type="ChEBI" id="CHEBI:30616"/>
        <dbReference type="ChEBI" id="CHEBI:43474"/>
        <dbReference type="ChEBI" id="CHEBI:58228"/>
        <dbReference type="ChEBI" id="CHEBI:456216"/>
        <dbReference type="EC" id="6.3.4.16"/>
    </reaction>
</comment>
<dbReference type="FunFam" id="3.40.50.20:FF:000001">
    <property type="entry name" value="Carbamoyl-phosphate synthase large chain"/>
    <property type="match status" value="1"/>
</dbReference>
<dbReference type="GO" id="GO:0046872">
    <property type="term" value="F:metal ion binding"/>
    <property type="evidence" value="ECO:0007669"/>
    <property type="project" value="UniProtKB-KW"/>
</dbReference>
<feature type="non-terminal residue" evidence="13">
    <location>
        <position position="1"/>
    </location>
</feature>
<dbReference type="FunFam" id="3.30.1490.20:FF:000001">
    <property type="entry name" value="Carbamoyl-phosphate synthase large chain"/>
    <property type="match status" value="1"/>
</dbReference>
<comment type="cofactor">
    <cofactor evidence="1">
        <name>Mn(2+)</name>
        <dbReference type="ChEBI" id="CHEBI:29035"/>
    </cofactor>
</comment>
<keyword evidence="7" id="KW-0677">Repeat</keyword>
<evidence type="ECO:0000256" key="2">
    <source>
        <dbReference type="ARBA" id="ARBA00004812"/>
    </source>
</evidence>
<feature type="domain" description="ATP-grasp" evidence="12">
    <location>
        <begin position="135"/>
        <end position="227"/>
    </location>
</feature>
<sequence length="260" mass="27697">NEVRVDPDVESVVVVGGGPIRIGQGVEFDYCAVHAVRALRELGIDAHVVNNNPETVSTDYDTSDGLFFEPISAEEVADVIETTGADGVMVQFGGQTSVNVGEPLKAEIDRRGLDCSILGTSVEAMDLAEDRDRFNVLMDEMGVAQPEGGTATSEAEALDLAHRIGYPVLVRPSYVLGGRAMRVVENDAELEEYIEEAVRVSPDKPILVDQFLADAVELDVDAVADGDDVLLGGVMEHVESAGVHSGDSACMIPPRSLDDD</sequence>
<keyword evidence="14" id="KW-1185">Reference proteome</keyword>
<evidence type="ECO:0000256" key="4">
    <source>
        <dbReference type="ARBA" id="ARBA00022598"/>
    </source>
</evidence>
<evidence type="ECO:0000256" key="6">
    <source>
        <dbReference type="ARBA" id="ARBA00022723"/>
    </source>
</evidence>
<dbReference type="Gene3D" id="3.40.50.20">
    <property type="match status" value="1"/>
</dbReference>
<evidence type="ECO:0000256" key="11">
    <source>
        <dbReference type="PROSITE-ProRule" id="PRU00409"/>
    </source>
</evidence>
<dbReference type="PROSITE" id="PS00866">
    <property type="entry name" value="CPSASE_1"/>
    <property type="match status" value="1"/>
</dbReference>
<dbReference type="InterPro" id="IPR016185">
    <property type="entry name" value="PreATP-grasp_dom_sf"/>
</dbReference>
<dbReference type="Pfam" id="PF25596">
    <property type="entry name" value="CPSase_L_D1"/>
    <property type="match status" value="1"/>
</dbReference>
<dbReference type="InterPro" id="IPR005483">
    <property type="entry name" value="CPSase_dom"/>
</dbReference>
<dbReference type="InterPro" id="IPR058047">
    <property type="entry name" value="CPSase_preATP-grasp"/>
</dbReference>
<dbReference type="Gene3D" id="3.30.470.20">
    <property type="entry name" value="ATP-grasp fold, B domain"/>
    <property type="match status" value="1"/>
</dbReference>
<dbReference type="PANTHER" id="PTHR11405">
    <property type="entry name" value="CARBAMOYLTRANSFERASE FAMILY MEMBER"/>
    <property type="match status" value="1"/>
</dbReference>
<dbReference type="AlphaFoldDB" id="A0ABD5T3M1"/>
<gene>
    <name evidence="13" type="ORF">ACFQDD_04480</name>
</gene>
<dbReference type="Gene3D" id="3.30.1490.20">
    <property type="entry name" value="ATP-grasp fold, A domain"/>
    <property type="match status" value="1"/>
</dbReference>
<keyword evidence="9 11" id="KW-0067">ATP-binding</keyword>
<evidence type="ECO:0000256" key="10">
    <source>
        <dbReference type="ARBA" id="ARBA00047359"/>
    </source>
</evidence>
<name>A0ABD5T3M1_9EURY</name>
<dbReference type="PRINTS" id="PR00098">
    <property type="entry name" value="CPSASE"/>
</dbReference>
<comment type="caution">
    <text evidence="13">The sequence shown here is derived from an EMBL/GenBank/DDBJ whole genome shotgun (WGS) entry which is preliminary data.</text>
</comment>
<keyword evidence="4" id="KW-0436">Ligase</keyword>
<keyword evidence="5" id="KW-0028">Amino-acid biosynthesis</keyword>
<evidence type="ECO:0000256" key="1">
    <source>
        <dbReference type="ARBA" id="ARBA00001936"/>
    </source>
</evidence>
<proteinExistence type="inferred from homology"/>
<evidence type="ECO:0000256" key="8">
    <source>
        <dbReference type="ARBA" id="ARBA00022741"/>
    </source>
</evidence>
<dbReference type="EMBL" id="JBHSWT010000145">
    <property type="protein sequence ID" value="MFC6770781.1"/>
    <property type="molecule type" value="Genomic_DNA"/>
</dbReference>
<reference evidence="13 14" key="1">
    <citation type="journal article" date="2019" name="Int. J. Syst. Evol. Microbiol.">
        <title>The Global Catalogue of Microorganisms (GCM) 10K type strain sequencing project: providing services to taxonomists for standard genome sequencing and annotation.</title>
        <authorList>
            <consortium name="The Broad Institute Genomics Platform"/>
            <consortium name="The Broad Institute Genome Sequencing Center for Infectious Disease"/>
            <person name="Wu L."/>
            <person name="Ma J."/>
        </authorList>
    </citation>
    <scope>NUCLEOTIDE SEQUENCE [LARGE SCALE GENOMIC DNA]</scope>
    <source>
        <strain evidence="13 14">PJ61</strain>
    </source>
</reference>
<organism evidence="13 14">
    <name type="scientific">Halorubrum pallidum</name>
    <dbReference type="NCBI Taxonomy" id="1526114"/>
    <lineage>
        <taxon>Archaea</taxon>
        <taxon>Methanobacteriati</taxon>
        <taxon>Methanobacteriota</taxon>
        <taxon>Stenosarchaea group</taxon>
        <taxon>Halobacteria</taxon>
        <taxon>Halobacteriales</taxon>
        <taxon>Haloferacaceae</taxon>
        <taxon>Halorubrum</taxon>
    </lineage>
</organism>
<dbReference type="GO" id="GO:0005524">
    <property type="term" value="F:ATP binding"/>
    <property type="evidence" value="ECO:0007669"/>
    <property type="project" value="UniProtKB-UniRule"/>
</dbReference>
<dbReference type="InterPro" id="IPR011761">
    <property type="entry name" value="ATP-grasp"/>
</dbReference>